<dbReference type="AlphaFoldDB" id="A0A2U1MZD9"/>
<dbReference type="PANTHER" id="PTHR33116:SF78">
    <property type="entry name" value="OS12G0587133 PROTEIN"/>
    <property type="match status" value="1"/>
</dbReference>
<dbReference type="Proteomes" id="UP000245207">
    <property type="component" value="Unassembled WGS sequence"/>
</dbReference>
<evidence type="ECO:0000313" key="3">
    <source>
        <dbReference type="Proteomes" id="UP000245207"/>
    </source>
</evidence>
<protein>
    <submittedName>
        <fullName evidence="2">Reverse transcriptase domain, Reverse transcriptase zinc-binding domain protein</fullName>
    </submittedName>
</protein>
<feature type="domain" description="Reverse transcriptase zinc-binding" evidence="1">
    <location>
        <begin position="468"/>
        <end position="551"/>
    </location>
</feature>
<evidence type="ECO:0000259" key="1">
    <source>
        <dbReference type="Pfam" id="PF13966"/>
    </source>
</evidence>
<dbReference type="Gene3D" id="3.60.10.10">
    <property type="entry name" value="Endonuclease/exonuclease/phosphatase"/>
    <property type="match status" value="1"/>
</dbReference>
<dbReference type="OrthoDB" id="1256921at2759"/>
<sequence>MQNGSMIQVSKLWGKRIVEFDWVNSEGRSGGLCFCWDPGFFSKSDLIRHRHFMVVSGVLKQNGDVINFGNIYAPQPVVQKRELWNTLSEVINSNGGLWVLMGDFNAVRSPEERMNTDFIPSCAEDFNLFIEGNGLREYSMGGRKFTRVGEGGKLSKIDRFLVCGQFWNKWPNAAVTALPRVISDHSPLTLSTVSLNFGPTPFRLYNSCIGKTGVDELVLSVANDVQYRGPADVIFASKLKAIKVKLKEWLNENRDSRFIMKQETTRKISALDQLMEERALNPNELREWAESKQKLEEGGLGLGSLKDLNDGLLAKWWWRYKTEKGSIWRMVIDAIHFNQNSWGYLPVKNGIPGSWNMITKLGKEFSMRNLNLKGLIKGSCGNGLDIRFWVDWWVGDGPLMGIYPALFALEKQKSVAVADRLASWDWRRPPISVQELADLHGCNSLIATIDLHNTSDRWSWPSCQDGLFSVSQCRNLLGKHAVPFYPFSWFKWVPRKVSVFAWRMEQDRLSTYIGLKTRRILNGSPLCRVCGEGDEDANHLFISCYAATVLWQQVSSWCRIPQIYAHSIRDLLDIHNHSGCSAVKRDVIKMIVLAGTWTIWKMRNEVIFQGKRVNIQGLFGEVQAITFSWVKHRAKKEWSWEMWRELDIPTT</sequence>
<keyword evidence="2" id="KW-0808">Transferase</keyword>
<dbReference type="InterPro" id="IPR026960">
    <property type="entry name" value="RVT-Znf"/>
</dbReference>
<reference evidence="2 3" key="1">
    <citation type="journal article" date="2018" name="Mol. Plant">
        <title>The genome of Artemisia annua provides insight into the evolution of Asteraceae family and artemisinin biosynthesis.</title>
        <authorList>
            <person name="Shen Q."/>
            <person name="Zhang L."/>
            <person name="Liao Z."/>
            <person name="Wang S."/>
            <person name="Yan T."/>
            <person name="Shi P."/>
            <person name="Liu M."/>
            <person name="Fu X."/>
            <person name="Pan Q."/>
            <person name="Wang Y."/>
            <person name="Lv Z."/>
            <person name="Lu X."/>
            <person name="Zhang F."/>
            <person name="Jiang W."/>
            <person name="Ma Y."/>
            <person name="Chen M."/>
            <person name="Hao X."/>
            <person name="Li L."/>
            <person name="Tang Y."/>
            <person name="Lv G."/>
            <person name="Zhou Y."/>
            <person name="Sun X."/>
            <person name="Brodelius P.E."/>
            <person name="Rose J.K.C."/>
            <person name="Tang K."/>
        </authorList>
    </citation>
    <scope>NUCLEOTIDE SEQUENCE [LARGE SCALE GENOMIC DNA]</scope>
    <source>
        <strain evidence="3">cv. Huhao1</strain>
        <tissue evidence="2">Leaf</tissue>
    </source>
</reference>
<keyword evidence="3" id="KW-1185">Reference proteome</keyword>
<dbReference type="EMBL" id="PKPP01003991">
    <property type="protein sequence ID" value="PWA66631.1"/>
    <property type="molecule type" value="Genomic_DNA"/>
</dbReference>
<organism evidence="2 3">
    <name type="scientific">Artemisia annua</name>
    <name type="common">Sweet wormwood</name>
    <dbReference type="NCBI Taxonomy" id="35608"/>
    <lineage>
        <taxon>Eukaryota</taxon>
        <taxon>Viridiplantae</taxon>
        <taxon>Streptophyta</taxon>
        <taxon>Embryophyta</taxon>
        <taxon>Tracheophyta</taxon>
        <taxon>Spermatophyta</taxon>
        <taxon>Magnoliopsida</taxon>
        <taxon>eudicotyledons</taxon>
        <taxon>Gunneridae</taxon>
        <taxon>Pentapetalae</taxon>
        <taxon>asterids</taxon>
        <taxon>campanulids</taxon>
        <taxon>Asterales</taxon>
        <taxon>Asteraceae</taxon>
        <taxon>Asteroideae</taxon>
        <taxon>Anthemideae</taxon>
        <taxon>Artemisiinae</taxon>
        <taxon>Artemisia</taxon>
    </lineage>
</organism>
<evidence type="ECO:0000313" key="2">
    <source>
        <dbReference type="EMBL" id="PWA66631.1"/>
    </source>
</evidence>
<proteinExistence type="predicted"/>
<accession>A0A2U1MZD9</accession>
<dbReference type="InterPro" id="IPR036691">
    <property type="entry name" value="Endo/exonu/phosph_ase_sf"/>
</dbReference>
<dbReference type="GO" id="GO:0003964">
    <property type="term" value="F:RNA-directed DNA polymerase activity"/>
    <property type="evidence" value="ECO:0007669"/>
    <property type="project" value="UniProtKB-KW"/>
</dbReference>
<dbReference type="PANTHER" id="PTHR33116">
    <property type="entry name" value="REVERSE TRANSCRIPTASE ZINC-BINDING DOMAIN-CONTAINING PROTEIN-RELATED-RELATED"/>
    <property type="match status" value="1"/>
</dbReference>
<dbReference type="Pfam" id="PF13966">
    <property type="entry name" value="zf-RVT"/>
    <property type="match status" value="1"/>
</dbReference>
<keyword evidence="2" id="KW-0695">RNA-directed DNA polymerase</keyword>
<dbReference type="SUPFAM" id="SSF56219">
    <property type="entry name" value="DNase I-like"/>
    <property type="match status" value="1"/>
</dbReference>
<comment type="caution">
    <text evidence="2">The sequence shown here is derived from an EMBL/GenBank/DDBJ whole genome shotgun (WGS) entry which is preliminary data.</text>
</comment>
<gene>
    <name evidence="2" type="ORF">CTI12_AA324150</name>
</gene>
<name>A0A2U1MZD9_ARTAN</name>
<keyword evidence="2" id="KW-0548">Nucleotidyltransferase</keyword>